<keyword evidence="1" id="KW-0812">Transmembrane</keyword>
<keyword evidence="1" id="KW-0472">Membrane</keyword>
<keyword evidence="3" id="KW-1185">Reference proteome</keyword>
<dbReference type="PANTHER" id="PTHR40031">
    <property type="entry name" value="HYPOTHETICAL MEMBRANE SPANNING PROTEIN"/>
    <property type="match status" value="1"/>
</dbReference>
<dbReference type="RefSeq" id="WP_206708094.1">
    <property type="nucleotide sequence ID" value="NZ_CP059066.1"/>
</dbReference>
<feature type="transmembrane region" description="Helical" evidence="1">
    <location>
        <begin position="189"/>
        <end position="207"/>
    </location>
</feature>
<keyword evidence="1" id="KW-1133">Transmembrane helix</keyword>
<name>A0A8A0RI11_9FIRM</name>
<evidence type="ECO:0000313" key="3">
    <source>
        <dbReference type="Proteomes" id="UP000662904"/>
    </source>
</evidence>
<gene>
    <name evidence="2" type="primary">yfhP</name>
    <name evidence="2" type="ORF">H0A61_00160</name>
</gene>
<evidence type="ECO:0000256" key="1">
    <source>
        <dbReference type="SAM" id="Phobius"/>
    </source>
</evidence>
<accession>A0A8A0RI11</accession>
<reference evidence="2" key="1">
    <citation type="submission" date="2020-07" db="EMBL/GenBank/DDBJ databases">
        <title>Koleobacter methoxysyntrophicus gen. nov., sp. nov., a novel anaerobic bacterium isolated from deep subsurface oil field and proposal of Koleobacterales ord. nov. in the phylum Firmicutes.</title>
        <authorList>
            <person name="Sakamoto S."/>
            <person name="Tamaki H."/>
        </authorList>
    </citation>
    <scope>NUCLEOTIDE SEQUENCE</scope>
    <source>
        <strain evidence="2">NRmbB1</strain>
    </source>
</reference>
<dbReference type="EMBL" id="CP059066">
    <property type="protein sequence ID" value="QSQ07843.1"/>
    <property type="molecule type" value="Genomic_DNA"/>
</dbReference>
<evidence type="ECO:0008006" key="4">
    <source>
        <dbReference type="Google" id="ProtNLM"/>
    </source>
</evidence>
<proteinExistence type="predicted"/>
<dbReference type="Proteomes" id="UP000662904">
    <property type="component" value="Chromosome"/>
</dbReference>
<dbReference type="AlphaFoldDB" id="A0A8A0RI11"/>
<feature type="transmembrane region" description="Helical" evidence="1">
    <location>
        <begin position="150"/>
        <end position="168"/>
    </location>
</feature>
<evidence type="ECO:0000313" key="2">
    <source>
        <dbReference type="EMBL" id="QSQ07843.1"/>
    </source>
</evidence>
<dbReference type="KEGG" id="kme:H0A61_00160"/>
<feature type="transmembrane region" description="Helical" evidence="1">
    <location>
        <begin position="126"/>
        <end position="144"/>
    </location>
</feature>
<dbReference type="InterPro" id="IPR007404">
    <property type="entry name" value="YdjM-like"/>
</dbReference>
<protein>
    <recommendedName>
        <fullName evidence="4">Metal-dependent hydrolase</fullName>
    </recommendedName>
</protein>
<dbReference type="PANTHER" id="PTHR40031:SF1">
    <property type="entry name" value="MEMBRANE-BOUND METAL-DEPENDENT HYDROLASE"/>
    <property type="match status" value="1"/>
</dbReference>
<feature type="transmembrane region" description="Helical" evidence="1">
    <location>
        <begin position="58"/>
        <end position="81"/>
    </location>
</feature>
<feature type="transmembrane region" description="Helical" evidence="1">
    <location>
        <begin position="87"/>
        <end position="106"/>
    </location>
</feature>
<dbReference type="InterPro" id="IPR053170">
    <property type="entry name" value="Transcription_regulator"/>
</dbReference>
<organism evidence="2 3">
    <name type="scientific">Koleobacter methoxysyntrophicus</name>
    <dbReference type="NCBI Taxonomy" id="2751313"/>
    <lineage>
        <taxon>Bacteria</taxon>
        <taxon>Bacillati</taxon>
        <taxon>Bacillota</taxon>
        <taxon>Clostridia</taxon>
        <taxon>Koleobacterales</taxon>
        <taxon>Koleobacteraceae</taxon>
        <taxon>Koleobacter</taxon>
    </lineage>
</organism>
<dbReference type="Pfam" id="PF04307">
    <property type="entry name" value="YdjM"/>
    <property type="match status" value="1"/>
</dbReference>
<sequence length="329" mass="37704">MDPITHAAAGIGLASLSGSKFSICNPLYISSLIASIAPDLDILYRFKGEIAYLKNHRGFSHSIPGLLCTAVLTTALLNIFYPDFSPGLIFLWAVIGALSHTALDLFNSYGVKIFLPFSRRNYSFNLLLIFDPVLMVVFLSLFYLSNSANLSLYSIPVPIGFLLAYLLFRVYVQQRIKAYLGLKYRKRNVSDIIVFPSLFSLFTWNFILETPEEYLIGEIKTYPRGFGLLRKLKKRAVKRNIIDKALNSKLGRLFKEFTPYFYVYSFEKNGMHFVKFLDLRYFNGSDFLHTATAVFDDSFKLIDSIFHPFRKNNNIRIVDETLEFANQSQ</sequence>